<dbReference type="EMBL" id="HG996472">
    <property type="protein sequence ID" value="CAG1831645.1"/>
    <property type="molecule type" value="Genomic_DNA"/>
</dbReference>
<evidence type="ECO:0000313" key="4">
    <source>
        <dbReference type="Proteomes" id="UP000012960"/>
    </source>
</evidence>
<gene>
    <name evidence="2" type="ORF">GSMUA_348990.1</name>
</gene>
<dbReference type="PANTHER" id="PTHR31033">
    <property type="entry name" value="PROTEIN, PUTATIVE-RELATED"/>
    <property type="match status" value="1"/>
</dbReference>
<keyword evidence="4" id="KW-1185">Reference proteome</keyword>
<feature type="region of interest" description="Disordered" evidence="1">
    <location>
        <begin position="86"/>
        <end position="109"/>
    </location>
</feature>
<reference evidence="3" key="2">
    <citation type="submission" date="2021-05" db="UniProtKB">
        <authorList>
            <consortium name="EnsemblPlants"/>
        </authorList>
    </citation>
    <scope>IDENTIFICATION</scope>
    <source>
        <strain evidence="3">subsp. malaccensis</strain>
    </source>
</reference>
<feature type="compositionally biased region" description="Polar residues" evidence="1">
    <location>
        <begin position="88"/>
        <end position="109"/>
    </location>
</feature>
<proteinExistence type="predicted"/>
<protein>
    <submittedName>
        <fullName evidence="2">(wild Malaysian banana) hypothetical protein</fullName>
    </submittedName>
</protein>
<dbReference type="InParanoid" id="A0A804K723"/>
<sequence length="145" mass="15982">MSLLTSPSHLSIFLSLYKEPRVQSLKMDPILKWHLGFSMGKMVLFHSLENCLCLVGNHPFNPLAAKAATISLSAFGPGGPFGFDFFSNKPNRQNNRSSQKGSDSMHESQSNEWLESGQCPIAKSYRAVSGVLPLVAKVLKHHQQA</sequence>
<evidence type="ECO:0000256" key="1">
    <source>
        <dbReference type="SAM" id="MobiDB-lite"/>
    </source>
</evidence>
<dbReference type="Proteomes" id="UP000012960">
    <property type="component" value="Unplaced"/>
</dbReference>
<dbReference type="PANTHER" id="PTHR31033:SF18">
    <property type="entry name" value="OS06G0115800 PROTEIN"/>
    <property type="match status" value="1"/>
</dbReference>
<name>A0A804K723_MUSAM</name>
<evidence type="ECO:0000313" key="2">
    <source>
        <dbReference type="EMBL" id="CAG1831645.1"/>
    </source>
</evidence>
<dbReference type="AlphaFoldDB" id="A0A804K723"/>
<evidence type="ECO:0000313" key="3">
    <source>
        <dbReference type="EnsemblPlants" id="Ma08_p15800.1"/>
    </source>
</evidence>
<dbReference type="EnsemblPlants" id="Ma08_t15800.1">
    <property type="protein sequence ID" value="Ma08_p15800.1"/>
    <property type="gene ID" value="Ma08_g15800"/>
</dbReference>
<dbReference type="Gramene" id="Ma08_t15800.1">
    <property type="protein sequence ID" value="Ma08_p15800.1"/>
    <property type="gene ID" value="Ma08_g15800"/>
</dbReference>
<accession>A0A804K723</accession>
<dbReference type="GO" id="GO:0009507">
    <property type="term" value="C:chloroplast"/>
    <property type="evidence" value="ECO:0000318"/>
    <property type="project" value="GO_Central"/>
</dbReference>
<organism evidence="3 4">
    <name type="scientific">Musa acuminata subsp. malaccensis</name>
    <name type="common">Wild banana</name>
    <name type="synonym">Musa malaccensis</name>
    <dbReference type="NCBI Taxonomy" id="214687"/>
    <lineage>
        <taxon>Eukaryota</taxon>
        <taxon>Viridiplantae</taxon>
        <taxon>Streptophyta</taxon>
        <taxon>Embryophyta</taxon>
        <taxon>Tracheophyta</taxon>
        <taxon>Spermatophyta</taxon>
        <taxon>Magnoliopsida</taxon>
        <taxon>Liliopsida</taxon>
        <taxon>Zingiberales</taxon>
        <taxon>Musaceae</taxon>
        <taxon>Musa</taxon>
    </lineage>
</organism>
<reference evidence="2" key="1">
    <citation type="submission" date="2021-03" db="EMBL/GenBank/DDBJ databases">
        <authorList>
            <consortium name="Genoscope - CEA"/>
            <person name="William W."/>
        </authorList>
    </citation>
    <scope>NUCLEOTIDE SEQUENCE</scope>
    <source>
        <strain evidence="2">Doubled-haploid Pahang</strain>
    </source>
</reference>